<sequence>MTSSTVPQRNKFSMTRQQVIDDIEAVYRVEDQRSKLYWCLDERPPRETKFERIEEFLKGTQDLEKSSNILNNLKHEMEALQKDIASQIATIRETSANALRS</sequence>
<feature type="coiled-coil region" evidence="1">
    <location>
        <begin position="63"/>
        <end position="90"/>
    </location>
</feature>
<dbReference type="KEGG" id="tca:103314920"/>
<dbReference type="OrthoDB" id="6754634at2759"/>
<evidence type="ECO:0000313" key="3">
    <source>
        <dbReference type="Proteomes" id="UP000007266"/>
    </source>
</evidence>
<dbReference type="EMBL" id="KQ971342">
    <property type="protein sequence ID" value="EFA03007.1"/>
    <property type="molecule type" value="Genomic_DNA"/>
</dbReference>
<gene>
    <name evidence="2" type="primary">GLEAN_10430</name>
    <name evidence="2" type="ORF">TcasGA2_TC010430</name>
</gene>
<dbReference type="AlphaFoldDB" id="D6WKM6"/>
<dbReference type="HOGENOM" id="CLU_2295219_0_0_1"/>
<name>D6WKM6_TRICA</name>
<protein>
    <submittedName>
        <fullName evidence="2">Uncharacterized protein</fullName>
    </submittedName>
</protein>
<keyword evidence="1" id="KW-0175">Coiled coil</keyword>
<evidence type="ECO:0000313" key="2">
    <source>
        <dbReference type="EMBL" id="EFA03007.1"/>
    </source>
</evidence>
<accession>D6WKM6</accession>
<dbReference type="InParanoid" id="D6WKM6"/>
<organism evidence="2 3">
    <name type="scientific">Tribolium castaneum</name>
    <name type="common">Red flour beetle</name>
    <dbReference type="NCBI Taxonomy" id="7070"/>
    <lineage>
        <taxon>Eukaryota</taxon>
        <taxon>Metazoa</taxon>
        <taxon>Ecdysozoa</taxon>
        <taxon>Arthropoda</taxon>
        <taxon>Hexapoda</taxon>
        <taxon>Insecta</taxon>
        <taxon>Pterygota</taxon>
        <taxon>Neoptera</taxon>
        <taxon>Endopterygota</taxon>
        <taxon>Coleoptera</taxon>
        <taxon>Polyphaga</taxon>
        <taxon>Cucujiformia</taxon>
        <taxon>Tenebrionidae</taxon>
        <taxon>Tenebrionidae incertae sedis</taxon>
        <taxon>Tribolium</taxon>
    </lineage>
</organism>
<reference evidence="2 3" key="2">
    <citation type="journal article" date="2010" name="Nucleic Acids Res.">
        <title>BeetleBase in 2010: revisions to provide comprehensive genomic information for Tribolium castaneum.</title>
        <authorList>
            <person name="Kim H.S."/>
            <person name="Murphy T."/>
            <person name="Xia J."/>
            <person name="Caragea D."/>
            <person name="Park Y."/>
            <person name="Beeman R.W."/>
            <person name="Lorenzen M.D."/>
            <person name="Butcher S."/>
            <person name="Manak J.R."/>
            <person name="Brown S.J."/>
        </authorList>
    </citation>
    <scope>GENOME REANNOTATION</scope>
    <source>
        <strain evidence="2 3">Georgia GA2</strain>
    </source>
</reference>
<dbReference type="Proteomes" id="UP000007266">
    <property type="component" value="Linkage group 5"/>
</dbReference>
<evidence type="ECO:0000256" key="1">
    <source>
        <dbReference type="SAM" id="Coils"/>
    </source>
</evidence>
<proteinExistence type="predicted"/>
<keyword evidence="3" id="KW-1185">Reference proteome</keyword>
<reference evidence="2 3" key="1">
    <citation type="journal article" date="2008" name="Nature">
        <title>The genome of the model beetle and pest Tribolium castaneum.</title>
        <authorList>
            <consortium name="Tribolium Genome Sequencing Consortium"/>
            <person name="Richards S."/>
            <person name="Gibbs R.A."/>
            <person name="Weinstock G.M."/>
            <person name="Brown S.J."/>
            <person name="Denell R."/>
            <person name="Beeman R.W."/>
            <person name="Gibbs R."/>
            <person name="Beeman R.W."/>
            <person name="Brown S.J."/>
            <person name="Bucher G."/>
            <person name="Friedrich M."/>
            <person name="Grimmelikhuijzen C.J."/>
            <person name="Klingler M."/>
            <person name="Lorenzen M."/>
            <person name="Richards S."/>
            <person name="Roth S."/>
            <person name="Schroder R."/>
            <person name="Tautz D."/>
            <person name="Zdobnov E.M."/>
            <person name="Muzny D."/>
            <person name="Gibbs R.A."/>
            <person name="Weinstock G.M."/>
            <person name="Attaway T."/>
            <person name="Bell S."/>
            <person name="Buhay C.J."/>
            <person name="Chandrabose M.N."/>
            <person name="Chavez D."/>
            <person name="Clerk-Blankenburg K.P."/>
            <person name="Cree A."/>
            <person name="Dao M."/>
            <person name="Davis C."/>
            <person name="Chacko J."/>
            <person name="Dinh H."/>
            <person name="Dugan-Rocha S."/>
            <person name="Fowler G."/>
            <person name="Garner T.T."/>
            <person name="Garnes J."/>
            <person name="Gnirke A."/>
            <person name="Hawes A."/>
            <person name="Hernandez J."/>
            <person name="Hines S."/>
            <person name="Holder M."/>
            <person name="Hume J."/>
            <person name="Jhangiani S.N."/>
            <person name="Joshi V."/>
            <person name="Khan Z.M."/>
            <person name="Jackson L."/>
            <person name="Kovar C."/>
            <person name="Kowis A."/>
            <person name="Lee S."/>
            <person name="Lewis L.R."/>
            <person name="Margolis J."/>
            <person name="Morgan M."/>
            <person name="Nazareth L.V."/>
            <person name="Nguyen N."/>
            <person name="Okwuonu G."/>
            <person name="Parker D."/>
            <person name="Richards S."/>
            <person name="Ruiz S.J."/>
            <person name="Santibanez J."/>
            <person name="Savard J."/>
            <person name="Scherer S.E."/>
            <person name="Schneider B."/>
            <person name="Sodergren E."/>
            <person name="Tautz D."/>
            <person name="Vattahil S."/>
            <person name="Villasana D."/>
            <person name="White C.S."/>
            <person name="Wright R."/>
            <person name="Park Y."/>
            <person name="Beeman R.W."/>
            <person name="Lord J."/>
            <person name="Oppert B."/>
            <person name="Lorenzen M."/>
            <person name="Brown S."/>
            <person name="Wang L."/>
            <person name="Savard J."/>
            <person name="Tautz D."/>
            <person name="Richards S."/>
            <person name="Weinstock G."/>
            <person name="Gibbs R.A."/>
            <person name="Liu Y."/>
            <person name="Worley K."/>
            <person name="Weinstock G."/>
            <person name="Elsik C.G."/>
            <person name="Reese J.T."/>
            <person name="Elhaik E."/>
            <person name="Landan G."/>
            <person name="Graur D."/>
            <person name="Arensburger P."/>
            <person name="Atkinson P."/>
            <person name="Beeman R.W."/>
            <person name="Beidler J."/>
            <person name="Brown S.J."/>
            <person name="Demuth J.P."/>
            <person name="Drury D.W."/>
            <person name="Du Y.Z."/>
            <person name="Fujiwara H."/>
            <person name="Lorenzen M."/>
            <person name="Maselli V."/>
            <person name="Osanai M."/>
            <person name="Park Y."/>
            <person name="Robertson H.M."/>
            <person name="Tu Z."/>
            <person name="Wang J.J."/>
            <person name="Wang S."/>
            <person name="Richards S."/>
            <person name="Song H."/>
            <person name="Zhang L."/>
            <person name="Sodergren E."/>
            <person name="Werner D."/>
            <person name="Stanke M."/>
            <person name="Morgenstern B."/>
            <person name="Solovyev V."/>
            <person name="Kosarev P."/>
            <person name="Brown G."/>
            <person name="Chen H.C."/>
            <person name="Ermolaeva O."/>
            <person name="Hlavina W."/>
            <person name="Kapustin Y."/>
            <person name="Kiryutin B."/>
            <person name="Kitts P."/>
            <person name="Maglott D."/>
            <person name="Pruitt K."/>
            <person name="Sapojnikov V."/>
            <person name="Souvorov A."/>
            <person name="Mackey A.J."/>
            <person name="Waterhouse R.M."/>
            <person name="Wyder S."/>
            <person name="Zdobnov E.M."/>
            <person name="Zdobnov E.M."/>
            <person name="Wyder S."/>
            <person name="Kriventseva E.V."/>
            <person name="Kadowaki T."/>
            <person name="Bork P."/>
            <person name="Aranda M."/>
            <person name="Bao R."/>
            <person name="Beermann A."/>
            <person name="Berns N."/>
            <person name="Bolognesi R."/>
            <person name="Bonneton F."/>
            <person name="Bopp D."/>
            <person name="Brown S.J."/>
            <person name="Bucher G."/>
            <person name="Butts T."/>
            <person name="Chaumot A."/>
            <person name="Denell R.E."/>
            <person name="Ferrier D.E."/>
            <person name="Friedrich M."/>
            <person name="Gordon C.M."/>
            <person name="Jindra M."/>
            <person name="Klingler M."/>
            <person name="Lan Q."/>
            <person name="Lattorff H.M."/>
            <person name="Laudet V."/>
            <person name="von Levetsow C."/>
            <person name="Liu Z."/>
            <person name="Lutz R."/>
            <person name="Lynch J.A."/>
            <person name="da Fonseca R.N."/>
            <person name="Posnien N."/>
            <person name="Reuter R."/>
            <person name="Roth S."/>
            <person name="Savard J."/>
            <person name="Schinko J.B."/>
            <person name="Schmitt C."/>
            <person name="Schoppmeier M."/>
            <person name="Schroder R."/>
            <person name="Shippy T.D."/>
            <person name="Simonnet F."/>
            <person name="Marques-Souza H."/>
            <person name="Tautz D."/>
            <person name="Tomoyasu Y."/>
            <person name="Trauner J."/>
            <person name="Van der Zee M."/>
            <person name="Vervoort M."/>
            <person name="Wittkopp N."/>
            <person name="Wimmer E.A."/>
            <person name="Yang X."/>
            <person name="Jones A.K."/>
            <person name="Sattelle D.B."/>
            <person name="Ebert P.R."/>
            <person name="Nelson D."/>
            <person name="Scott J.G."/>
            <person name="Beeman R.W."/>
            <person name="Muthukrishnan S."/>
            <person name="Kramer K.J."/>
            <person name="Arakane Y."/>
            <person name="Beeman R.W."/>
            <person name="Zhu Q."/>
            <person name="Hogenkamp D."/>
            <person name="Dixit R."/>
            <person name="Oppert B."/>
            <person name="Jiang H."/>
            <person name="Zou Z."/>
            <person name="Marshall J."/>
            <person name="Elpidina E."/>
            <person name="Vinokurov K."/>
            <person name="Oppert C."/>
            <person name="Zou Z."/>
            <person name="Evans J."/>
            <person name="Lu Z."/>
            <person name="Zhao P."/>
            <person name="Sumathipala N."/>
            <person name="Altincicek B."/>
            <person name="Vilcinskas A."/>
            <person name="Williams M."/>
            <person name="Hultmark D."/>
            <person name="Hetru C."/>
            <person name="Jiang H."/>
            <person name="Grimmelikhuijzen C.J."/>
            <person name="Hauser F."/>
            <person name="Cazzamali G."/>
            <person name="Williamson M."/>
            <person name="Park Y."/>
            <person name="Li B."/>
            <person name="Tanaka Y."/>
            <person name="Predel R."/>
            <person name="Neupert S."/>
            <person name="Schachtner J."/>
            <person name="Verleyen P."/>
            <person name="Raible F."/>
            <person name="Bork P."/>
            <person name="Friedrich M."/>
            <person name="Walden K.K."/>
            <person name="Robertson H.M."/>
            <person name="Angeli S."/>
            <person name="Foret S."/>
            <person name="Bucher G."/>
            <person name="Schuetz S."/>
            <person name="Maleszka R."/>
            <person name="Wimmer E.A."/>
            <person name="Beeman R.W."/>
            <person name="Lorenzen M."/>
            <person name="Tomoyasu Y."/>
            <person name="Miller S.C."/>
            <person name="Grossmann D."/>
            <person name="Bucher G."/>
        </authorList>
    </citation>
    <scope>NUCLEOTIDE SEQUENCE [LARGE SCALE GENOMIC DNA]</scope>
    <source>
        <strain evidence="2 3">Georgia GA2</strain>
    </source>
</reference>
<dbReference type="OMA" id="PRETKFE"/>